<name>A0AAW5JG02_9FIRM</name>
<gene>
    <name evidence="1" type="ORF">NE579_00475</name>
</gene>
<comment type="caution">
    <text evidence="1">The sequence shown here is derived from an EMBL/GenBank/DDBJ whole genome shotgun (WGS) entry which is preliminary data.</text>
</comment>
<reference evidence="1" key="1">
    <citation type="submission" date="2022-06" db="EMBL/GenBank/DDBJ databases">
        <title>Isolation of gut microbiota from human fecal samples.</title>
        <authorList>
            <person name="Pamer E.G."/>
            <person name="Barat B."/>
            <person name="Waligurski E."/>
            <person name="Medina S."/>
            <person name="Paddock L."/>
            <person name="Mostad J."/>
        </authorList>
    </citation>
    <scope>NUCLEOTIDE SEQUENCE</scope>
    <source>
        <strain evidence="1">DFI.9.91</strain>
    </source>
</reference>
<dbReference type="RefSeq" id="WP_256302868.1">
    <property type="nucleotide sequence ID" value="NZ_JANFYS010000001.1"/>
</dbReference>
<protein>
    <submittedName>
        <fullName evidence="1">Uncharacterized protein</fullName>
    </submittedName>
</protein>
<proteinExistence type="predicted"/>
<evidence type="ECO:0000313" key="2">
    <source>
        <dbReference type="Proteomes" id="UP001204562"/>
    </source>
</evidence>
<sequence length="63" mass="7295">MVKKLIKMDERVCGACKYFCQHYRKWGAAFHPVVCGHCRYPRIKQRVKDQTCPYSTAAETAGQ</sequence>
<accession>A0AAW5JG02</accession>
<dbReference type="EMBL" id="JANFYS010000001">
    <property type="protein sequence ID" value="MCQ4768941.1"/>
    <property type="molecule type" value="Genomic_DNA"/>
</dbReference>
<dbReference type="AlphaFoldDB" id="A0AAW5JG02"/>
<dbReference type="Proteomes" id="UP001204562">
    <property type="component" value="Unassembled WGS sequence"/>
</dbReference>
<evidence type="ECO:0000313" key="1">
    <source>
        <dbReference type="EMBL" id="MCQ4768941.1"/>
    </source>
</evidence>
<organism evidence="1 2">
    <name type="scientific">Intestinimonas massiliensis</name>
    <name type="common">ex Afouda et al. 2020</name>
    <dbReference type="NCBI Taxonomy" id="1673721"/>
    <lineage>
        <taxon>Bacteria</taxon>
        <taxon>Bacillati</taxon>
        <taxon>Bacillota</taxon>
        <taxon>Clostridia</taxon>
        <taxon>Eubacteriales</taxon>
        <taxon>Intestinimonas</taxon>
    </lineage>
</organism>